<name>A0A5E8BEF6_9ASCO</name>
<feature type="compositionally biased region" description="Low complexity" evidence="2">
    <location>
        <begin position="125"/>
        <end position="135"/>
    </location>
</feature>
<dbReference type="InterPro" id="IPR000571">
    <property type="entry name" value="Znf_CCCH"/>
</dbReference>
<dbReference type="EMBL" id="CABVLU010000002">
    <property type="protein sequence ID" value="VVT49447.1"/>
    <property type="molecule type" value="Genomic_DNA"/>
</dbReference>
<feature type="domain" description="C3H1-type" evidence="3">
    <location>
        <begin position="275"/>
        <end position="304"/>
    </location>
</feature>
<feature type="zinc finger region" description="C3H1-type" evidence="1">
    <location>
        <begin position="247"/>
        <end position="274"/>
    </location>
</feature>
<feature type="region of interest" description="Disordered" evidence="2">
    <location>
        <begin position="89"/>
        <end position="149"/>
    </location>
</feature>
<evidence type="ECO:0000256" key="1">
    <source>
        <dbReference type="PROSITE-ProRule" id="PRU00723"/>
    </source>
</evidence>
<feature type="domain" description="C3H1-type" evidence="3">
    <location>
        <begin position="358"/>
        <end position="387"/>
    </location>
</feature>
<keyword evidence="5" id="KW-1185">Reference proteome</keyword>
<protein>
    <recommendedName>
        <fullName evidence="3">C3H1-type domain-containing protein</fullName>
    </recommendedName>
</protein>
<dbReference type="OrthoDB" id="410307at2759"/>
<dbReference type="PANTHER" id="PTHR46156:SF1">
    <property type="entry name" value="ZINC FINGER CCCH DOMAIN-CONTAINING PROTEIN 3"/>
    <property type="match status" value="1"/>
</dbReference>
<sequence>MSDNNNATNSSSSFNDEDLKQKIAALSGKINSVKSNMAAAKEKKISSTTTTTPYVQPYPAINSYSAPYYSSNYRSTIPTRGYNNRVHKHASRYSTGRPHTFQNKTYYPPQPPQKPLELKEPSQTPSPSLSNTVSPLPVPSPTPSPTPPVNVVGSQNVVLLNGSQYISKNGTLIRVKNPVQQKQLADAISSTASTKSLNQSTNNSPSAYIKTKSGSLVRVGGTTNKTVNNIPNKGHAKVNDKDILLNPRVMAHCPQFTLTGKCTKGGRCPYARHDRNHLALCKQFLMQNGKCNKGSRCSLSHNPTDHNLPTCTYYLDGRCSCSCGRGHKEDSPPLNTNKRPTECKFAHPPKLAPGTPENKARKLCREFAYTGYCTLGSQKCPYVHSYQCPDFSETGSCNVRNCKLMHVNEGDTREYKKEEPSKPEQKEPEKINSLALAQSLFEDSDDEENITTVHSRNAEKDDSDNSDDNDNESDDEETREFLEFWKNSSAKTNANDNEFKDSDYIKL</sequence>
<feature type="zinc finger region" description="C3H1-type" evidence="1">
    <location>
        <begin position="358"/>
        <end position="387"/>
    </location>
</feature>
<evidence type="ECO:0000313" key="4">
    <source>
        <dbReference type="EMBL" id="VVT49447.1"/>
    </source>
</evidence>
<dbReference type="PROSITE" id="PS50103">
    <property type="entry name" value="ZF_C3H1"/>
    <property type="match status" value="3"/>
</dbReference>
<dbReference type="RefSeq" id="XP_031852884.1">
    <property type="nucleotide sequence ID" value="XM_031996993.1"/>
</dbReference>
<dbReference type="Gene3D" id="4.10.1000.10">
    <property type="entry name" value="Zinc finger, CCCH-type"/>
    <property type="match status" value="2"/>
</dbReference>
<keyword evidence="1" id="KW-0862">Zinc</keyword>
<evidence type="ECO:0000259" key="3">
    <source>
        <dbReference type="PROSITE" id="PS50103"/>
    </source>
</evidence>
<gene>
    <name evidence="4" type="ORF">SAPINGB_P002274</name>
</gene>
<reference evidence="4 5" key="1">
    <citation type="submission" date="2019-09" db="EMBL/GenBank/DDBJ databases">
        <authorList>
            <person name="Brejova B."/>
        </authorList>
    </citation>
    <scope>NUCLEOTIDE SEQUENCE [LARGE SCALE GENOMIC DNA]</scope>
</reference>
<dbReference type="SMART" id="SM00356">
    <property type="entry name" value="ZnF_C3H1"/>
    <property type="match status" value="3"/>
</dbReference>
<feature type="compositionally biased region" description="Acidic residues" evidence="2">
    <location>
        <begin position="461"/>
        <end position="478"/>
    </location>
</feature>
<dbReference type="PANTHER" id="PTHR46156">
    <property type="entry name" value="CCCH ZINGC FINGER"/>
    <property type="match status" value="1"/>
</dbReference>
<dbReference type="GO" id="GO:0008270">
    <property type="term" value="F:zinc ion binding"/>
    <property type="evidence" value="ECO:0007669"/>
    <property type="project" value="UniProtKB-KW"/>
</dbReference>
<organism evidence="4 5">
    <name type="scientific">Magnusiomyces paraingens</name>
    <dbReference type="NCBI Taxonomy" id="2606893"/>
    <lineage>
        <taxon>Eukaryota</taxon>
        <taxon>Fungi</taxon>
        <taxon>Dikarya</taxon>
        <taxon>Ascomycota</taxon>
        <taxon>Saccharomycotina</taxon>
        <taxon>Dipodascomycetes</taxon>
        <taxon>Dipodascales</taxon>
        <taxon>Dipodascaceae</taxon>
        <taxon>Magnusiomyces</taxon>
    </lineage>
</organism>
<evidence type="ECO:0000256" key="2">
    <source>
        <dbReference type="SAM" id="MobiDB-lite"/>
    </source>
</evidence>
<dbReference type="GeneID" id="43581093"/>
<feature type="domain" description="C3H1-type" evidence="3">
    <location>
        <begin position="247"/>
        <end position="274"/>
    </location>
</feature>
<accession>A0A5E8BEF6</accession>
<feature type="compositionally biased region" description="Polar residues" evidence="2">
    <location>
        <begin position="486"/>
        <end position="496"/>
    </location>
</feature>
<feature type="region of interest" description="Disordered" evidence="2">
    <location>
        <begin position="439"/>
        <end position="507"/>
    </location>
</feature>
<keyword evidence="1" id="KW-0863">Zinc-finger</keyword>
<dbReference type="GO" id="GO:0005634">
    <property type="term" value="C:nucleus"/>
    <property type="evidence" value="ECO:0007669"/>
    <property type="project" value="TreeGrafter"/>
</dbReference>
<dbReference type="AlphaFoldDB" id="A0A5E8BEF6"/>
<dbReference type="Proteomes" id="UP000398389">
    <property type="component" value="Unassembled WGS sequence"/>
</dbReference>
<proteinExistence type="predicted"/>
<feature type="compositionally biased region" description="Basic and acidic residues" evidence="2">
    <location>
        <begin position="497"/>
        <end position="507"/>
    </location>
</feature>
<keyword evidence="1" id="KW-0479">Metal-binding</keyword>
<feature type="region of interest" description="Disordered" evidence="2">
    <location>
        <begin position="411"/>
        <end position="430"/>
    </location>
</feature>
<feature type="zinc finger region" description="C3H1-type" evidence="1">
    <location>
        <begin position="275"/>
        <end position="304"/>
    </location>
</feature>
<feature type="compositionally biased region" description="Pro residues" evidence="2">
    <location>
        <begin position="136"/>
        <end position="148"/>
    </location>
</feature>
<evidence type="ECO:0000313" key="5">
    <source>
        <dbReference type="Proteomes" id="UP000398389"/>
    </source>
</evidence>